<name>A0A2K9NPA3_BACTC</name>
<dbReference type="KEGG" id="bsto:C0V70_04220"/>
<dbReference type="EMBL" id="CP025704">
    <property type="protein sequence ID" value="AUN97328.1"/>
    <property type="molecule type" value="Genomic_DNA"/>
</dbReference>
<reference evidence="1 2" key="1">
    <citation type="submission" date="2018-01" db="EMBL/GenBank/DDBJ databases">
        <title>Complete genome sequence of Bacteriovorax stolpii DSM12778.</title>
        <authorList>
            <person name="Tang B."/>
            <person name="Chang J."/>
        </authorList>
    </citation>
    <scope>NUCLEOTIDE SEQUENCE [LARGE SCALE GENOMIC DNA]</scope>
    <source>
        <strain evidence="1 2">DSM 12778</strain>
    </source>
</reference>
<dbReference type="Proteomes" id="UP000235584">
    <property type="component" value="Chromosome"/>
</dbReference>
<sequence>MRLLIQEYVGMMKEEAELESLVLSLATSIGLDIITAPQKGVRQHGVDIHAVGIDPEDGVQKNFLITIKQGYINRTIWNEGNQGVRSSLDEIIDVYIQTKLSIENKKLPSKIILCCGGELKAEATENWNGYTSKHTNLQFDLWNGSKLSSLIEDHLLDENIFIEDIKKKMRRTLVVLSDFGYDLSHYKEMLNDFLFGDEWKSRTENSLEKKAIKALSMIPVCLGMIHTYSKEVENSKHPLIAAEFTLLRTWDFIQKNNLEKNIKIFSIYNDIFSMYSNFGAEFFNKINPHTQIPDGITIHCRNSITASEVVFEQIGILSSLGLSQALWGIATKDEKNIENAKIISDTLKNVISNNGISGSPCFDEMTTDITLAVILLYINGEAEFIKDWFFNIVQRFSYSYCVLGKGFPIGYDSIETLVEFEKEKNHSKEEMSSTSMLLAMIGYWCAILDDKKLYPELVDFIETKLPHCTVQMWFPRKGIKDQIYKEYASNEFGIAEAPIHLPKSIEELRERLLKFIDFSAKSDSFETVWNDSPPALPLLASRHFRTPVIPFFWLNFVKGFSDEALK</sequence>
<gene>
    <name evidence="1" type="ORF">C0V70_04220</name>
</gene>
<proteinExistence type="predicted"/>
<organism evidence="1 2">
    <name type="scientific">Bacteriovorax stolpii</name>
    <name type="common">Bdellovibrio stolpii</name>
    <dbReference type="NCBI Taxonomy" id="960"/>
    <lineage>
        <taxon>Bacteria</taxon>
        <taxon>Pseudomonadati</taxon>
        <taxon>Bdellovibrionota</taxon>
        <taxon>Bacteriovoracia</taxon>
        <taxon>Bacteriovoracales</taxon>
        <taxon>Bacteriovoracaceae</taxon>
        <taxon>Bacteriovorax</taxon>
    </lineage>
</organism>
<accession>A0A2K9NPA3</accession>
<keyword evidence="2" id="KW-1185">Reference proteome</keyword>
<evidence type="ECO:0000313" key="2">
    <source>
        <dbReference type="Proteomes" id="UP000235584"/>
    </source>
</evidence>
<protein>
    <submittedName>
        <fullName evidence="1">Uncharacterized protein</fullName>
    </submittedName>
</protein>
<dbReference type="AlphaFoldDB" id="A0A2K9NPA3"/>
<evidence type="ECO:0000313" key="1">
    <source>
        <dbReference type="EMBL" id="AUN97328.1"/>
    </source>
</evidence>